<reference evidence="2" key="1">
    <citation type="submission" date="2018-02" db="EMBL/GenBank/DDBJ databases">
        <title>Draft genome sequencing of Rhodococcus opacus KU647198.</title>
        <authorList>
            <person name="Zheng B.-X."/>
        </authorList>
    </citation>
    <scope>NUCLEOTIDE SEQUENCE [LARGE SCALE GENOMIC DNA]</scope>
    <source>
        <strain evidence="2">04-OD7</strain>
    </source>
</reference>
<evidence type="ECO:0000313" key="2">
    <source>
        <dbReference type="Proteomes" id="UP000239290"/>
    </source>
</evidence>
<dbReference type="EMBL" id="PUIO01000003">
    <property type="protein sequence ID" value="PQP26452.1"/>
    <property type="molecule type" value="Genomic_DNA"/>
</dbReference>
<evidence type="ECO:0000313" key="1">
    <source>
        <dbReference type="EMBL" id="PQP26452.1"/>
    </source>
</evidence>
<dbReference type="RefSeq" id="WP_105413186.1">
    <property type="nucleotide sequence ID" value="NZ_PUIO01000003.1"/>
</dbReference>
<evidence type="ECO:0008006" key="3">
    <source>
        <dbReference type="Google" id="ProtNLM"/>
    </source>
</evidence>
<gene>
    <name evidence="1" type="ORF">C5613_03840</name>
</gene>
<accession>A0A2S8JIJ1</accession>
<proteinExistence type="predicted"/>
<dbReference type="AlphaFoldDB" id="A0A2S8JIJ1"/>
<protein>
    <recommendedName>
        <fullName evidence="3">Fe-S oxidoreductase</fullName>
    </recommendedName>
</protein>
<dbReference type="Proteomes" id="UP000239290">
    <property type="component" value="Unassembled WGS sequence"/>
</dbReference>
<sequence>MGETLWMNVAASAYPAPVKRSRGVPMIRASRGSPHSAAITRLALAYARLWGARIAFDAEFGIFVCSRMRGGYARGGTTIGGAFLTGREPARSLVRHESVHADQWATYGWTFALRYLFEELRHRGARNRFEIAAGLADGGYRES</sequence>
<organism evidence="1 2">
    <name type="scientific">Rhodococcus opacus</name>
    <name type="common">Nocardia opaca</name>
    <dbReference type="NCBI Taxonomy" id="37919"/>
    <lineage>
        <taxon>Bacteria</taxon>
        <taxon>Bacillati</taxon>
        <taxon>Actinomycetota</taxon>
        <taxon>Actinomycetes</taxon>
        <taxon>Mycobacteriales</taxon>
        <taxon>Nocardiaceae</taxon>
        <taxon>Rhodococcus</taxon>
    </lineage>
</organism>
<comment type="caution">
    <text evidence="1">The sequence shown here is derived from an EMBL/GenBank/DDBJ whole genome shotgun (WGS) entry which is preliminary data.</text>
</comment>
<name>A0A2S8JIJ1_RHOOP</name>